<organism evidence="1">
    <name type="scientific">Bionectria ochroleuca</name>
    <name type="common">Gliocladium roseum</name>
    <dbReference type="NCBI Taxonomy" id="29856"/>
    <lineage>
        <taxon>Eukaryota</taxon>
        <taxon>Fungi</taxon>
        <taxon>Dikarya</taxon>
        <taxon>Ascomycota</taxon>
        <taxon>Pezizomycotina</taxon>
        <taxon>Sordariomycetes</taxon>
        <taxon>Hypocreomycetidae</taxon>
        <taxon>Hypocreales</taxon>
        <taxon>Bionectriaceae</taxon>
        <taxon>Clonostachys</taxon>
    </lineage>
</organism>
<dbReference type="AlphaFoldDB" id="A0A0B7KKS1"/>
<sequence length="236" mass="27216">MSTIPTTQINYLEINQDVKIEDQNTDPGRLWKKALDLLEAYDGFRRLYWGRSLEDWSKVQLHVVRDHLSQHQDFQKTSQYEQLQSILRKLIVPSSVPFTRHAFIEEFTPNNQALGRGAPFSGTAIYVDTDEAWHIGAWPLWTHIVRHVDGCLGVTGGRVVESVDGHHNCYVVYVGWESIEKHDAYHHTRHFANRRVVLALGNKGWKEYGHVKFQGAREAKGKVQEQTTQISKESKL</sequence>
<proteinExistence type="predicted"/>
<dbReference type="EMBL" id="CDPU01000060">
    <property type="protein sequence ID" value="CEO56037.1"/>
    <property type="molecule type" value="Genomic_DNA"/>
</dbReference>
<protein>
    <recommendedName>
        <fullName evidence="2">ABM domain-containing protein</fullName>
    </recommendedName>
</protein>
<evidence type="ECO:0008006" key="2">
    <source>
        <dbReference type="Google" id="ProtNLM"/>
    </source>
</evidence>
<gene>
    <name evidence="1" type="ORF">BN869_000012095_1</name>
</gene>
<dbReference type="InterPro" id="IPR011008">
    <property type="entry name" value="Dimeric_a/b-barrel"/>
</dbReference>
<accession>A0A0B7KKS1</accession>
<name>A0A0B7KKS1_BIOOC</name>
<reference evidence="1" key="1">
    <citation type="submission" date="2015-01" db="EMBL/GenBank/DDBJ databases">
        <authorList>
            <person name="Durling Mikael"/>
        </authorList>
    </citation>
    <scope>NUCLEOTIDE SEQUENCE</scope>
</reference>
<dbReference type="Gene3D" id="3.30.70.100">
    <property type="match status" value="2"/>
</dbReference>
<dbReference type="SUPFAM" id="SSF54909">
    <property type="entry name" value="Dimeric alpha+beta barrel"/>
    <property type="match status" value="1"/>
</dbReference>
<evidence type="ECO:0000313" key="1">
    <source>
        <dbReference type="EMBL" id="CEO56037.1"/>
    </source>
</evidence>